<gene>
    <name evidence="1" type="ORF">Cvel_25716</name>
</gene>
<dbReference type="VEuPathDB" id="CryptoDB:Cvel_25716"/>
<name>A0A0G4HB00_9ALVE</name>
<protein>
    <submittedName>
        <fullName evidence="1">Uncharacterized protein</fullName>
    </submittedName>
</protein>
<reference evidence="1" key="1">
    <citation type="submission" date="2014-11" db="EMBL/GenBank/DDBJ databases">
        <authorList>
            <person name="Otto D Thomas"/>
            <person name="Naeem Raeece"/>
        </authorList>
    </citation>
    <scope>NUCLEOTIDE SEQUENCE</scope>
</reference>
<organism evidence="1">
    <name type="scientific">Chromera velia CCMP2878</name>
    <dbReference type="NCBI Taxonomy" id="1169474"/>
    <lineage>
        <taxon>Eukaryota</taxon>
        <taxon>Sar</taxon>
        <taxon>Alveolata</taxon>
        <taxon>Colpodellida</taxon>
        <taxon>Chromeraceae</taxon>
        <taxon>Chromera</taxon>
    </lineage>
</organism>
<evidence type="ECO:0000313" key="1">
    <source>
        <dbReference type="EMBL" id="CEM41015.1"/>
    </source>
</evidence>
<sequence length="240" mass="25490">MALRALLLASHTRIKGKRARLRASTWTSPPFVSVESSGKKAAVVEEVACFHSKDLTRIVKESSVLSGEVVWVEMTKVVDLVGAQSCLLLVQTIWGQVDVNLLACLLRWLGGTLLGRDLDQEATVAAGIVVNGFCKLLLQGEEPLLCRILICLGGGARANACSTATGSKSPSLLILNWNPCLCRSINTPGSKSRRVILAERAFDPRFELVTAAATGPSARGSTSIISTSTAPSDWGLGNAF</sequence>
<accession>A0A0G4HB00</accession>
<dbReference type="AlphaFoldDB" id="A0A0G4HB00"/>
<dbReference type="EMBL" id="CDMZ01002152">
    <property type="protein sequence ID" value="CEM41015.1"/>
    <property type="molecule type" value="Genomic_DNA"/>
</dbReference>
<proteinExistence type="predicted"/>